<gene>
    <name evidence="2" type="ORF">BX591_108125</name>
</gene>
<dbReference type="AlphaFoldDB" id="A0A329CCX5"/>
<protein>
    <submittedName>
        <fullName evidence="2">Uncharacterized protein</fullName>
    </submittedName>
</protein>
<dbReference type="RefSeq" id="WP_146749771.1">
    <property type="nucleotide sequence ID" value="NZ_QLTK01000008.1"/>
</dbReference>
<evidence type="ECO:0000256" key="1">
    <source>
        <dbReference type="SAM" id="MobiDB-lite"/>
    </source>
</evidence>
<accession>A0A329CCX5</accession>
<comment type="caution">
    <text evidence="2">The sequence shown here is derived from an EMBL/GenBank/DDBJ whole genome shotgun (WGS) entry which is preliminary data.</text>
</comment>
<evidence type="ECO:0000313" key="2">
    <source>
        <dbReference type="EMBL" id="RAS32020.1"/>
    </source>
</evidence>
<dbReference type="EMBL" id="QLTK01000008">
    <property type="protein sequence ID" value="RAS32020.1"/>
    <property type="molecule type" value="Genomic_DNA"/>
</dbReference>
<feature type="region of interest" description="Disordered" evidence="1">
    <location>
        <begin position="1"/>
        <end position="43"/>
    </location>
</feature>
<sequence length="288" mass="31511">MKVVSNTYQPGMDTTDTPARLDAPRSLPISNSRGPTAGDRGAHEPLAIPSSYAVERPAGALSPLMQQPNVYRDTDGNRYLHDGASWYPARYDADNGTLRVWQPDRAYKPQYPVRYDAEGRFTVHDNVGLKGGGLFGGDSASVPRFGEDRRIANRRALGTQLNAMSSASEPGNYANSVKVVNEGLAKLGVGLSDQAFGRISRNLERVQNGHMTNAEASSCEYRIFMNDARDPKLSTSDRAWSCAGAHLNRYAAAPFHAEADIANMHLNRNQDALTRLNMQVFVQNDPKG</sequence>
<reference evidence="2 3" key="1">
    <citation type="submission" date="2018-06" db="EMBL/GenBank/DDBJ databases">
        <title>Genomic Encyclopedia of Type Strains, Phase III (KMG-III): the genomes of soil and plant-associated and newly described type strains.</title>
        <authorList>
            <person name="Whitman W."/>
        </authorList>
    </citation>
    <scope>NUCLEOTIDE SEQUENCE [LARGE SCALE GENOMIC DNA]</scope>
    <source>
        <strain evidence="2 3">LMG 23644</strain>
    </source>
</reference>
<proteinExistence type="predicted"/>
<evidence type="ECO:0000313" key="3">
    <source>
        <dbReference type="Proteomes" id="UP000248918"/>
    </source>
</evidence>
<name>A0A329CCX5_9BURK</name>
<dbReference type="OrthoDB" id="9007202at2"/>
<dbReference type="Proteomes" id="UP000248918">
    <property type="component" value="Unassembled WGS sequence"/>
</dbReference>
<feature type="compositionally biased region" description="Polar residues" evidence="1">
    <location>
        <begin position="1"/>
        <end position="17"/>
    </location>
</feature>
<organism evidence="2 3">
    <name type="scientific">Paraburkholderia bryophila</name>
    <dbReference type="NCBI Taxonomy" id="420952"/>
    <lineage>
        <taxon>Bacteria</taxon>
        <taxon>Pseudomonadati</taxon>
        <taxon>Pseudomonadota</taxon>
        <taxon>Betaproteobacteria</taxon>
        <taxon>Burkholderiales</taxon>
        <taxon>Burkholderiaceae</taxon>
        <taxon>Paraburkholderia</taxon>
    </lineage>
</organism>